<evidence type="ECO:0000256" key="10">
    <source>
        <dbReference type="PIRNR" id="PIRNR003097"/>
    </source>
</evidence>
<dbReference type="InterPro" id="IPR040690">
    <property type="entry name" value="FtsX_ECD"/>
</dbReference>
<proteinExistence type="inferred from homology"/>
<gene>
    <name evidence="14" type="ORF">GCM10022257_13200</name>
</gene>
<feature type="transmembrane region" description="Helical" evidence="11">
    <location>
        <begin position="20"/>
        <end position="39"/>
    </location>
</feature>
<dbReference type="RefSeq" id="WP_139000878.1">
    <property type="nucleotide sequence ID" value="NZ_BAABAV010000001.1"/>
</dbReference>
<comment type="similarity">
    <text evidence="2 10">Belongs to the ABC-4 integral membrane protein family. FtsX subfamily.</text>
</comment>
<accession>A0ABP8EB35</accession>
<comment type="caution">
    <text evidence="14">The sequence shown here is derived from an EMBL/GenBank/DDBJ whole genome shotgun (WGS) entry which is preliminary data.</text>
</comment>
<evidence type="ECO:0000256" key="6">
    <source>
        <dbReference type="ARBA" id="ARBA00022692"/>
    </source>
</evidence>
<feature type="transmembrane region" description="Helical" evidence="11">
    <location>
        <begin position="163"/>
        <end position="190"/>
    </location>
</feature>
<evidence type="ECO:0000256" key="3">
    <source>
        <dbReference type="ARBA" id="ARBA00021907"/>
    </source>
</evidence>
<keyword evidence="7 11" id="KW-1133">Transmembrane helix</keyword>
<dbReference type="PANTHER" id="PTHR47755">
    <property type="entry name" value="CELL DIVISION PROTEIN FTSX"/>
    <property type="match status" value="1"/>
</dbReference>
<keyword evidence="15" id="KW-1185">Reference proteome</keyword>
<feature type="domain" description="ABC3 transporter permease C-terminal" evidence="12">
    <location>
        <begin position="169"/>
        <end position="280"/>
    </location>
</feature>
<keyword evidence="4 10" id="KW-1003">Cell membrane</keyword>
<evidence type="ECO:0000256" key="5">
    <source>
        <dbReference type="ARBA" id="ARBA00022618"/>
    </source>
</evidence>
<evidence type="ECO:0000256" key="1">
    <source>
        <dbReference type="ARBA" id="ARBA00004651"/>
    </source>
</evidence>
<organism evidence="14 15">
    <name type="scientific">Hyunsoonleella aestuarii</name>
    <dbReference type="NCBI Taxonomy" id="912802"/>
    <lineage>
        <taxon>Bacteria</taxon>
        <taxon>Pseudomonadati</taxon>
        <taxon>Bacteroidota</taxon>
        <taxon>Flavobacteriia</taxon>
        <taxon>Flavobacteriales</taxon>
        <taxon>Flavobacteriaceae</taxon>
    </lineage>
</organism>
<evidence type="ECO:0000256" key="4">
    <source>
        <dbReference type="ARBA" id="ARBA00022475"/>
    </source>
</evidence>
<protein>
    <recommendedName>
        <fullName evidence="3 10">Cell division protein FtsX</fullName>
    </recommendedName>
</protein>
<evidence type="ECO:0000256" key="8">
    <source>
        <dbReference type="ARBA" id="ARBA00023136"/>
    </source>
</evidence>
<sequence>MSSSFEKHQKRRLVSSYFSVVLSIALVLFLLGLLGLLVLNAKKVSDHFKEQVVVTIYLKDSAKQVETKQLEKSLAMSDYVKSTEYVSKEQAAEFMKAENGEDFMDFVGYNPLQNSIDVHLKADYVNSEQLEKISTEALNKNFVDEVSYDNDLVNLMNDNVKKISFWVLFISSIFTLIAVLLINSSIRLAVYSKRFTIKTMQMVGATKQFIRRPFVWKSVRLGIIGAVLALIGMSFVLYYLNRTFPELGLLNKPILVILLFALVFGLGILITWISTHFATQRFLNLKTDQLYY</sequence>
<dbReference type="InterPro" id="IPR004513">
    <property type="entry name" value="FtsX"/>
</dbReference>
<keyword evidence="8 10" id="KW-0472">Membrane</keyword>
<keyword evidence="5 10" id="KW-0132">Cell division</keyword>
<evidence type="ECO:0000259" key="13">
    <source>
        <dbReference type="Pfam" id="PF18075"/>
    </source>
</evidence>
<evidence type="ECO:0000256" key="2">
    <source>
        <dbReference type="ARBA" id="ARBA00007379"/>
    </source>
</evidence>
<name>A0ABP8EB35_9FLAO</name>
<dbReference type="Pfam" id="PF02687">
    <property type="entry name" value="FtsX"/>
    <property type="match status" value="1"/>
</dbReference>
<dbReference type="PIRSF" id="PIRSF003097">
    <property type="entry name" value="FtsX"/>
    <property type="match status" value="1"/>
</dbReference>
<dbReference type="EMBL" id="BAABAV010000001">
    <property type="protein sequence ID" value="GAA4269219.1"/>
    <property type="molecule type" value="Genomic_DNA"/>
</dbReference>
<evidence type="ECO:0000259" key="12">
    <source>
        <dbReference type="Pfam" id="PF02687"/>
    </source>
</evidence>
<feature type="transmembrane region" description="Helical" evidence="11">
    <location>
        <begin position="253"/>
        <end position="273"/>
    </location>
</feature>
<comment type="function">
    <text evidence="10">Required for cell division and gliding motility.</text>
</comment>
<evidence type="ECO:0000313" key="15">
    <source>
        <dbReference type="Proteomes" id="UP001500027"/>
    </source>
</evidence>
<reference evidence="15" key="1">
    <citation type="journal article" date="2019" name="Int. J. Syst. Evol. Microbiol.">
        <title>The Global Catalogue of Microorganisms (GCM) 10K type strain sequencing project: providing services to taxonomists for standard genome sequencing and annotation.</title>
        <authorList>
            <consortium name="The Broad Institute Genomics Platform"/>
            <consortium name="The Broad Institute Genome Sequencing Center for Infectious Disease"/>
            <person name="Wu L."/>
            <person name="Ma J."/>
        </authorList>
    </citation>
    <scope>NUCLEOTIDE SEQUENCE [LARGE SCALE GENOMIC DNA]</scope>
    <source>
        <strain evidence="15">JCM 17452</strain>
    </source>
</reference>
<keyword evidence="10" id="KW-0997">Cell inner membrane</keyword>
<feature type="domain" description="FtsX extracellular" evidence="13">
    <location>
        <begin position="52"/>
        <end position="146"/>
    </location>
</feature>
<dbReference type="PANTHER" id="PTHR47755:SF1">
    <property type="entry name" value="CELL DIVISION PROTEIN FTSX"/>
    <property type="match status" value="1"/>
</dbReference>
<evidence type="ECO:0000256" key="11">
    <source>
        <dbReference type="SAM" id="Phobius"/>
    </source>
</evidence>
<dbReference type="Proteomes" id="UP001500027">
    <property type="component" value="Unassembled WGS sequence"/>
</dbReference>
<keyword evidence="6 11" id="KW-0812">Transmembrane</keyword>
<dbReference type="InterPro" id="IPR003838">
    <property type="entry name" value="ABC3_permease_C"/>
</dbReference>
<evidence type="ECO:0000313" key="14">
    <source>
        <dbReference type="EMBL" id="GAA4269219.1"/>
    </source>
</evidence>
<evidence type="ECO:0000256" key="9">
    <source>
        <dbReference type="ARBA" id="ARBA00023306"/>
    </source>
</evidence>
<feature type="transmembrane region" description="Helical" evidence="11">
    <location>
        <begin position="221"/>
        <end position="241"/>
    </location>
</feature>
<dbReference type="Gene3D" id="3.30.70.3040">
    <property type="match status" value="1"/>
</dbReference>
<keyword evidence="9 10" id="KW-0131">Cell cycle</keyword>
<dbReference type="Pfam" id="PF18075">
    <property type="entry name" value="FtsX_ECD"/>
    <property type="match status" value="1"/>
</dbReference>
<comment type="subcellular location">
    <subcellularLocation>
        <location evidence="10">Cell inner membrane</location>
    </subcellularLocation>
    <subcellularLocation>
        <location evidence="1">Cell membrane</location>
        <topology evidence="1">Multi-pass membrane protein</topology>
    </subcellularLocation>
</comment>
<evidence type="ECO:0000256" key="7">
    <source>
        <dbReference type="ARBA" id="ARBA00022989"/>
    </source>
</evidence>